<feature type="coiled-coil region" evidence="1">
    <location>
        <begin position="392"/>
        <end position="419"/>
    </location>
</feature>
<protein>
    <recommendedName>
        <fullName evidence="2">Nucleotide modification associated domain-containing protein</fullName>
    </recommendedName>
</protein>
<keyword evidence="4" id="KW-1185">Reference proteome</keyword>
<keyword evidence="1" id="KW-0175">Coiled coil</keyword>
<dbReference type="EMBL" id="CP058909">
    <property type="protein sequence ID" value="QLH82995.1"/>
    <property type="molecule type" value="Genomic_DNA"/>
</dbReference>
<proteinExistence type="predicted"/>
<dbReference type="AlphaFoldDB" id="A0A7D5TDF4"/>
<evidence type="ECO:0000313" key="4">
    <source>
        <dbReference type="Proteomes" id="UP000509346"/>
    </source>
</evidence>
<dbReference type="OrthoDB" id="211258at2157"/>
<dbReference type="InterPro" id="IPR041135">
    <property type="entry name" value="Nmad3"/>
</dbReference>
<dbReference type="Proteomes" id="UP000509346">
    <property type="component" value="Chromosome"/>
</dbReference>
<organism evidence="3 4">
    <name type="scientific">Halosimplex pelagicum</name>
    <dbReference type="NCBI Taxonomy" id="869886"/>
    <lineage>
        <taxon>Archaea</taxon>
        <taxon>Methanobacteriati</taxon>
        <taxon>Methanobacteriota</taxon>
        <taxon>Stenosarchaea group</taxon>
        <taxon>Halobacteria</taxon>
        <taxon>Halobacteriales</taxon>
        <taxon>Haloarculaceae</taxon>
        <taxon>Halosimplex</taxon>
    </lineage>
</organism>
<dbReference type="RefSeq" id="WP_179918053.1">
    <property type="nucleotide sequence ID" value="NZ_CP058909.1"/>
</dbReference>
<evidence type="ECO:0000313" key="3">
    <source>
        <dbReference type="EMBL" id="QLH82995.1"/>
    </source>
</evidence>
<feature type="domain" description="Nucleotide modification associated" evidence="2">
    <location>
        <begin position="2"/>
        <end position="223"/>
    </location>
</feature>
<evidence type="ECO:0000259" key="2">
    <source>
        <dbReference type="Pfam" id="PF18754"/>
    </source>
</evidence>
<sequence>MKSVAINIGANSGHTGGRGPIYEDGTFRYVPIPEDNETVMEPTYRDLELGSIRPKSAENTVVHFDPEFPEVGFGERYTYGDRHSPKTDRLSELEEGDILFFYATLDYVGEDSPEHDWINEDWGAYVIGHFTLEYDPLSEDDYHSLPEEIKKKFSTNAHVRREVFDAESLVLGNPDGSRLYKTPIPLSADSGTEANQFVTEHSEDSGNGPWYRRPLKFDTEGTRALLRAQQDYHDERIAEADVESETEFDRAELEGKGQLQWFFHSPHSEYPVRDIVNRGKTEPYIEKEAENFCSECYQNSIKTFAESDSRRYLFLFTRCQNETLYESGERRIIGYIDKKRMLDMGDRVAIQGDTTLVSFENSIDLVGIVDSPNYVRNAILDEKTAQRLVDYFDEQENILNDCLDEVERLKRKRREHEHNEVPLPDSSSGC</sequence>
<evidence type="ECO:0000256" key="1">
    <source>
        <dbReference type="SAM" id="Coils"/>
    </source>
</evidence>
<dbReference type="KEGG" id="hpel:HZS54_15775"/>
<gene>
    <name evidence="3" type="ORF">HZS54_15775</name>
</gene>
<dbReference type="GeneID" id="90133120"/>
<accession>A0A7D5TDF4</accession>
<name>A0A7D5TDF4_9EURY</name>
<dbReference type="Pfam" id="PF18754">
    <property type="entry name" value="Nmad3"/>
    <property type="match status" value="1"/>
</dbReference>
<reference evidence="3 4" key="1">
    <citation type="submission" date="2020-07" db="EMBL/GenBank/DDBJ databases">
        <title>Halosimplex litoreum sp. nov. and Halosimplex rubrum sp. nov., isolated from different salt environments.</title>
        <authorList>
            <person name="Cui H."/>
        </authorList>
    </citation>
    <scope>NUCLEOTIDE SEQUENCE [LARGE SCALE GENOMIC DNA]</scope>
    <source>
        <strain evidence="3 4">R2</strain>
    </source>
</reference>